<dbReference type="GO" id="GO:0055085">
    <property type="term" value="P:transmembrane transport"/>
    <property type="evidence" value="ECO:0007669"/>
    <property type="project" value="InterPro"/>
</dbReference>
<protein>
    <submittedName>
        <fullName evidence="13">TonB family protein</fullName>
    </submittedName>
</protein>
<evidence type="ECO:0000256" key="4">
    <source>
        <dbReference type="ARBA" id="ARBA00022475"/>
    </source>
</evidence>
<keyword evidence="8 11" id="KW-1133">Transmembrane helix</keyword>
<name>H8GQU0_METAL</name>
<dbReference type="NCBIfam" id="TIGR01352">
    <property type="entry name" value="tonB_Cterm"/>
    <property type="match status" value="1"/>
</dbReference>
<sequence>MQFFKIRENAPGESRSESARLPPDGGSVNGDSLHRQLILIFLGVLLVHGVVIAYLQRAPVPETPAEPLVMAVELLTAPAPQAAKPAPPAPPVEQPKPQPKPVKPKKAPAPPKRPPVIRKTVPAPAPKPVPVSPSEPAPAARAETAASAPTPAPTAAAMPPRPAVSAGPSAQPKTEPFTEANYRANYKSNPKPEYPRLAKSRGWQGKVLLRVQVTADGRSAAVSVQQGSGHELLDEAAIEAVRRWTFIPAKRGDTPVASAVTVPIQFKLND</sequence>
<dbReference type="RefSeq" id="WP_005374143.1">
    <property type="nucleotide sequence ID" value="NZ_CM001475.1"/>
</dbReference>
<feature type="region of interest" description="Disordered" evidence="10">
    <location>
        <begin position="81"/>
        <end position="198"/>
    </location>
</feature>
<evidence type="ECO:0000313" key="13">
    <source>
        <dbReference type="EMBL" id="EIC31075.1"/>
    </source>
</evidence>
<dbReference type="STRING" id="686340.Metal_3422"/>
<evidence type="ECO:0000256" key="6">
    <source>
        <dbReference type="ARBA" id="ARBA00022692"/>
    </source>
</evidence>
<dbReference type="GO" id="GO:0031992">
    <property type="term" value="F:energy transducer activity"/>
    <property type="evidence" value="ECO:0007669"/>
    <property type="project" value="TreeGrafter"/>
</dbReference>
<feature type="compositionally biased region" description="Basic and acidic residues" evidence="10">
    <location>
        <begin position="1"/>
        <end position="18"/>
    </location>
</feature>
<proteinExistence type="inferred from homology"/>
<feature type="domain" description="TonB C-terminal" evidence="12">
    <location>
        <begin position="179"/>
        <end position="270"/>
    </location>
</feature>
<comment type="similarity">
    <text evidence="2">Belongs to the TonB family.</text>
</comment>
<dbReference type="PRINTS" id="PR01217">
    <property type="entry name" value="PRICHEXTENSN"/>
</dbReference>
<evidence type="ECO:0000256" key="5">
    <source>
        <dbReference type="ARBA" id="ARBA00022519"/>
    </source>
</evidence>
<dbReference type="Proteomes" id="UP000005090">
    <property type="component" value="Chromosome"/>
</dbReference>
<dbReference type="EMBL" id="CM001475">
    <property type="protein sequence ID" value="EIC31075.1"/>
    <property type="molecule type" value="Genomic_DNA"/>
</dbReference>
<dbReference type="GO" id="GO:0015031">
    <property type="term" value="P:protein transport"/>
    <property type="evidence" value="ECO:0007669"/>
    <property type="project" value="UniProtKB-KW"/>
</dbReference>
<dbReference type="PANTHER" id="PTHR33446">
    <property type="entry name" value="PROTEIN TONB-RELATED"/>
    <property type="match status" value="1"/>
</dbReference>
<dbReference type="Gene3D" id="3.30.1150.10">
    <property type="match status" value="1"/>
</dbReference>
<keyword evidence="14" id="KW-1185">Reference proteome</keyword>
<organism evidence="13 14">
    <name type="scientific">Methylomicrobium album BG8</name>
    <dbReference type="NCBI Taxonomy" id="686340"/>
    <lineage>
        <taxon>Bacteria</taxon>
        <taxon>Pseudomonadati</taxon>
        <taxon>Pseudomonadota</taxon>
        <taxon>Gammaproteobacteria</taxon>
        <taxon>Methylococcales</taxon>
        <taxon>Methylococcaceae</taxon>
        <taxon>Methylomicrobium</taxon>
    </lineage>
</organism>
<evidence type="ECO:0000256" key="3">
    <source>
        <dbReference type="ARBA" id="ARBA00022448"/>
    </source>
</evidence>
<evidence type="ECO:0000256" key="2">
    <source>
        <dbReference type="ARBA" id="ARBA00006555"/>
    </source>
</evidence>
<evidence type="ECO:0000256" key="9">
    <source>
        <dbReference type="ARBA" id="ARBA00023136"/>
    </source>
</evidence>
<accession>H8GQU0</accession>
<evidence type="ECO:0000256" key="11">
    <source>
        <dbReference type="SAM" id="Phobius"/>
    </source>
</evidence>
<dbReference type="InterPro" id="IPR037682">
    <property type="entry name" value="TonB_C"/>
</dbReference>
<dbReference type="SUPFAM" id="SSF74653">
    <property type="entry name" value="TolA/TonB C-terminal domain"/>
    <property type="match status" value="1"/>
</dbReference>
<dbReference type="GO" id="GO:0098797">
    <property type="term" value="C:plasma membrane protein complex"/>
    <property type="evidence" value="ECO:0007669"/>
    <property type="project" value="TreeGrafter"/>
</dbReference>
<keyword evidence="3" id="KW-0813">Transport</keyword>
<reference evidence="13 14" key="1">
    <citation type="journal article" date="2013" name="Genome Announc.">
        <title>Genome Sequence of the Obligate Gammaproteobacterial Methanotroph Methylomicrobium album Strain BG8.</title>
        <authorList>
            <person name="Kits K.D."/>
            <person name="Kalyuzhnaya M.G."/>
            <person name="Klotz M.G."/>
            <person name="Jetten M.S."/>
            <person name="Op den Camp H.J."/>
            <person name="Vuilleumier S."/>
            <person name="Bringel F."/>
            <person name="Dispirito A.A."/>
            <person name="Murrell J.C."/>
            <person name="Bruce D."/>
            <person name="Cheng J.F."/>
            <person name="Copeland A."/>
            <person name="Goodwin L."/>
            <person name="Hauser L."/>
            <person name="Lajus A."/>
            <person name="Land M.L."/>
            <person name="Lapidus A."/>
            <person name="Lucas S."/>
            <person name="Medigue C."/>
            <person name="Pitluck S."/>
            <person name="Woyke T."/>
            <person name="Zeytun A."/>
            <person name="Stein L.Y."/>
        </authorList>
    </citation>
    <scope>NUCLEOTIDE SEQUENCE [LARGE SCALE GENOMIC DNA]</scope>
    <source>
        <strain evidence="13 14">BG8</strain>
    </source>
</reference>
<keyword evidence="9 11" id="KW-0472">Membrane</keyword>
<evidence type="ECO:0000313" key="14">
    <source>
        <dbReference type="Proteomes" id="UP000005090"/>
    </source>
</evidence>
<dbReference type="HOGENOM" id="CLU_076057_2_0_6"/>
<feature type="compositionally biased region" description="Low complexity" evidence="10">
    <location>
        <begin position="137"/>
        <end position="158"/>
    </location>
</feature>
<keyword evidence="4" id="KW-1003">Cell membrane</keyword>
<keyword evidence="7" id="KW-0653">Protein transport</keyword>
<feature type="transmembrane region" description="Helical" evidence="11">
    <location>
        <begin position="37"/>
        <end position="55"/>
    </location>
</feature>
<dbReference type="InterPro" id="IPR006260">
    <property type="entry name" value="TonB/TolA_C"/>
</dbReference>
<feature type="compositionally biased region" description="Pro residues" evidence="10">
    <location>
        <begin position="85"/>
        <end position="114"/>
    </location>
</feature>
<keyword evidence="6 11" id="KW-0812">Transmembrane</keyword>
<dbReference type="InterPro" id="IPR051045">
    <property type="entry name" value="TonB-dependent_transducer"/>
</dbReference>
<keyword evidence="5" id="KW-0997">Cell inner membrane</keyword>
<dbReference type="Pfam" id="PF03544">
    <property type="entry name" value="TonB_C"/>
    <property type="match status" value="1"/>
</dbReference>
<gene>
    <name evidence="13" type="ORF">Metal_3422</name>
</gene>
<dbReference type="PROSITE" id="PS52015">
    <property type="entry name" value="TONB_CTD"/>
    <property type="match status" value="1"/>
</dbReference>
<dbReference type="PANTHER" id="PTHR33446:SF2">
    <property type="entry name" value="PROTEIN TONB"/>
    <property type="match status" value="1"/>
</dbReference>
<evidence type="ECO:0000256" key="10">
    <source>
        <dbReference type="SAM" id="MobiDB-lite"/>
    </source>
</evidence>
<feature type="compositionally biased region" description="Pro residues" evidence="10">
    <location>
        <begin position="123"/>
        <end position="136"/>
    </location>
</feature>
<dbReference type="eggNOG" id="COG0810">
    <property type="taxonomic scope" value="Bacteria"/>
</dbReference>
<evidence type="ECO:0000259" key="12">
    <source>
        <dbReference type="PROSITE" id="PS52015"/>
    </source>
</evidence>
<comment type="subcellular location">
    <subcellularLocation>
        <location evidence="1">Cell inner membrane</location>
        <topology evidence="1">Single-pass membrane protein</topology>
        <orientation evidence="1">Periplasmic side</orientation>
    </subcellularLocation>
</comment>
<evidence type="ECO:0000256" key="7">
    <source>
        <dbReference type="ARBA" id="ARBA00022927"/>
    </source>
</evidence>
<evidence type="ECO:0000256" key="1">
    <source>
        <dbReference type="ARBA" id="ARBA00004383"/>
    </source>
</evidence>
<evidence type="ECO:0000256" key="8">
    <source>
        <dbReference type="ARBA" id="ARBA00022989"/>
    </source>
</evidence>
<feature type="region of interest" description="Disordered" evidence="10">
    <location>
        <begin position="1"/>
        <end position="27"/>
    </location>
</feature>
<dbReference type="AlphaFoldDB" id="H8GQU0"/>